<dbReference type="InterPro" id="IPR019547">
    <property type="entry name" value="Lipid_desat"/>
</dbReference>
<dbReference type="EMBL" id="JADBGQ010000007">
    <property type="protein sequence ID" value="KAG5390022.1"/>
    <property type="molecule type" value="Genomic_DNA"/>
</dbReference>
<accession>A0ABQ7LTX5</accession>
<comment type="caution">
    <text evidence="7">The sequence shown here is derived from an EMBL/GenBank/DDBJ whole genome shotgun (WGS) entry which is preliminary data.</text>
</comment>
<keyword evidence="8" id="KW-1185">Reference proteome</keyword>
<proteinExistence type="inferred from homology"/>
<keyword evidence="3" id="KW-0812">Transmembrane</keyword>
<dbReference type="PANTHER" id="PTHR48140">
    <property type="entry name" value="FATTY ACID DESATURASE 4, CHLOROPLASTIC-RELATED"/>
    <property type="match status" value="1"/>
</dbReference>
<protein>
    <recommendedName>
        <fullName evidence="6">Lipid desaturase domain-containing protein</fullName>
    </recommendedName>
</protein>
<comment type="similarity">
    <text evidence="2">Belongs to the fatty acid desaturase CarF family.</text>
</comment>
<evidence type="ECO:0000313" key="8">
    <source>
        <dbReference type="Proteomes" id="UP000823674"/>
    </source>
</evidence>
<feature type="domain" description="Lipid desaturase" evidence="6">
    <location>
        <begin position="358"/>
        <end position="526"/>
    </location>
</feature>
<comment type="subcellular location">
    <subcellularLocation>
        <location evidence="1">Membrane</location>
        <topology evidence="1">Multi-pass membrane protein</topology>
    </subcellularLocation>
</comment>
<evidence type="ECO:0000256" key="5">
    <source>
        <dbReference type="ARBA" id="ARBA00023136"/>
    </source>
</evidence>
<feature type="domain" description="Lipid desaturase" evidence="6">
    <location>
        <begin position="110"/>
        <end position="252"/>
    </location>
</feature>
<organism evidence="7 8">
    <name type="scientific">Brassica rapa subsp. trilocularis</name>
    <dbReference type="NCBI Taxonomy" id="1813537"/>
    <lineage>
        <taxon>Eukaryota</taxon>
        <taxon>Viridiplantae</taxon>
        <taxon>Streptophyta</taxon>
        <taxon>Embryophyta</taxon>
        <taxon>Tracheophyta</taxon>
        <taxon>Spermatophyta</taxon>
        <taxon>Magnoliopsida</taxon>
        <taxon>eudicotyledons</taxon>
        <taxon>Gunneridae</taxon>
        <taxon>Pentapetalae</taxon>
        <taxon>rosids</taxon>
        <taxon>malvids</taxon>
        <taxon>Brassicales</taxon>
        <taxon>Brassicaceae</taxon>
        <taxon>Brassiceae</taxon>
        <taxon>Brassica</taxon>
    </lineage>
</organism>
<evidence type="ECO:0000256" key="3">
    <source>
        <dbReference type="ARBA" id="ARBA00022692"/>
    </source>
</evidence>
<keyword evidence="4" id="KW-1133">Transmembrane helix</keyword>
<sequence length="545" mass="61377">MDVPLQTKYTLSPITNNIPRSHRPSLLRARVTCSLTPAKKSHPNREKLVLEKRLVNPPPSNDPTLQSTLTHRLWVGAGCTTVFASFAKSIIGGFGSHILLEPALAGYAGYILADLGSGLYHWAIDNYGDESTPLVGTQIEAARGHHKWPWIITIRQFANNSHALARGITFTVLPLVLACNDPVVHGFVSMFAFFILFCQQCHAWAHERKSKLPPLVVAFQDMGLLLSRRQHVNHHRHHRTLYELLHSEWEKVLYVQFGYPLRPITNNIPSTHRYSLLHVRVTCSATTTTNKPQAKLVVENRFMSPPLSNDPSLQSTWTHRLWVAAGCTTLFASLSKSIIGGVGSHLWLEPALAGYAGYILADLGSGVYHWAIDNYGDESTPIVGTQIEAFQGHHKWPWTITRRQFANNLHALARVITFTVLPLDLAFNDPVVHGFVSTFAFCIMFSQQFHAWAHGTKSKLPPLVVALQDMGVLVSRREHAEHHRAPYNNNYCIVSGAWNKVLDESKVFEALEMVLYFKLEVRPRSWSEPNSEWTEEKDISNNHKV</sequence>
<dbReference type="Pfam" id="PF10520">
    <property type="entry name" value="Lipid_desat"/>
    <property type="match status" value="2"/>
</dbReference>
<dbReference type="Proteomes" id="UP000823674">
    <property type="component" value="Chromosome A08"/>
</dbReference>
<name>A0ABQ7LTX5_BRACM</name>
<gene>
    <name evidence="7" type="primary">A08p028150.1_BraROA</name>
    <name evidence="7" type="ORF">IGI04_031563</name>
</gene>
<dbReference type="PANTHER" id="PTHR48140:SF1">
    <property type="entry name" value="FATTY ACID DESATURASE 4, CHLOROPLASTIC-RELATED"/>
    <property type="match status" value="1"/>
</dbReference>
<evidence type="ECO:0000259" key="6">
    <source>
        <dbReference type="Pfam" id="PF10520"/>
    </source>
</evidence>
<evidence type="ECO:0000256" key="4">
    <source>
        <dbReference type="ARBA" id="ARBA00022989"/>
    </source>
</evidence>
<evidence type="ECO:0000256" key="1">
    <source>
        <dbReference type="ARBA" id="ARBA00004141"/>
    </source>
</evidence>
<evidence type="ECO:0000256" key="2">
    <source>
        <dbReference type="ARBA" id="ARBA00007620"/>
    </source>
</evidence>
<dbReference type="InterPro" id="IPR052864">
    <property type="entry name" value="Chloroplast_FAD_CarF"/>
</dbReference>
<evidence type="ECO:0000313" key="7">
    <source>
        <dbReference type="EMBL" id="KAG5390022.1"/>
    </source>
</evidence>
<keyword evidence="5" id="KW-0472">Membrane</keyword>
<reference evidence="7 8" key="1">
    <citation type="submission" date="2021-03" db="EMBL/GenBank/DDBJ databases">
        <authorList>
            <person name="King G.J."/>
            <person name="Bancroft I."/>
            <person name="Baten A."/>
            <person name="Bloomfield J."/>
            <person name="Borpatragohain P."/>
            <person name="He Z."/>
            <person name="Irish N."/>
            <person name="Irwin J."/>
            <person name="Liu K."/>
            <person name="Mauleon R.P."/>
            <person name="Moore J."/>
            <person name="Morris R."/>
            <person name="Ostergaard L."/>
            <person name="Wang B."/>
            <person name="Wells R."/>
        </authorList>
    </citation>
    <scope>NUCLEOTIDE SEQUENCE [LARGE SCALE GENOMIC DNA]</scope>
    <source>
        <strain evidence="7">R-o-18</strain>
        <tissue evidence="7">Leaf</tissue>
    </source>
</reference>